<dbReference type="KEGG" id="arac:E0W69_016825"/>
<sequence length="232" mass="26338">MRFLFRLGWIQILLLHCNCHNSNNNVQNESDTTLCEIESNLHEKFLDVVNYGIIIHGDTSIVNYKTIAPKENLSHIKNIMWNINKPIGLVANNSAVIGMDKPINNGIESKISQLNYNDFFQDITFLTRKIATKQSFDSLQYIDVNLALINGLYAELDSIYQKKFNRKLSELNHSEKIKSIILSSTFVSDINRLFSTYQRKVTQSGEAKLIIFLKNGTPQIGGTLGLVIGKRS</sequence>
<dbReference type="Proteomes" id="UP000292424">
    <property type="component" value="Chromosome"/>
</dbReference>
<organism evidence="1 2">
    <name type="scientific">Rhizosphaericola mali</name>
    <dbReference type="NCBI Taxonomy" id="2545455"/>
    <lineage>
        <taxon>Bacteria</taxon>
        <taxon>Pseudomonadati</taxon>
        <taxon>Bacteroidota</taxon>
        <taxon>Chitinophagia</taxon>
        <taxon>Chitinophagales</taxon>
        <taxon>Chitinophagaceae</taxon>
        <taxon>Rhizosphaericola</taxon>
    </lineage>
</organism>
<reference evidence="1 2" key="1">
    <citation type="submission" date="2019-09" db="EMBL/GenBank/DDBJ databases">
        <title>Complete genome sequence of Arachidicoccus sp. B3-10 isolated from apple orchard soil.</title>
        <authorList>
            <person name="Kim H.S."/>
            <person name="Han K.-I."/>
            <person name="Suh M.K."/>
            <person name="Lee K.C."/>
            <person name="Eom M.K."/>
            <person name="Kim J.-S."/>
            <person name="Kang S.W."/>
            <person name="Sin Y."/>
            <person name="Lee J.-S."/>
        </authorList>
    </citation>
    <scope>NUCLEOTIDE SEQUENCE [LARGE SCALE GENOMIC DNA]</scope>
    <source>
        <strain evidence="1 2">B3-10</strain>
    </source>
</reference>
<dbReference type="EMBL" id="CP044016">
    <property type="protein sequence ID" value="QES90243.1"/>
    <property type="molecule type" value="Genomic_DNA"/>
</dbReference>
<name>A0A5P2GAM9_9BACT</name>
<proteinExistence type="predicted"/>
<evidence type="ECO:0000313" key="2">
    <source>
        <dbReference type="Proteomes" id="UP000292424"/>
    </source>
</evidence>
<accession>A0A5P2GAM9</accession>
<gene>
    <name evidence="1" type="ORF">E0W69_016825</name>
</gene>
<evidence type="ECO:0000313" key="1">
    <source>
        <dbReference type="EMBL" id="QES90243.1"/>
    </source>
</evidence>
<protein>
    <submittedName>
        <fullName evidence="1">Uncharacterized protein</fullName>
    </submittedName>
</protein>
<keyword evidence="2" id="KW-1185">Reference proteome</keyword>
<dbReference type="AlphaFoldDB" id="A0A5P2GAM9"/>